<dbReference type="GO" id="GO:0005886">
    <property type="term" value="C:plasma membrane"/>
    <property type="evidence" value="ECO:0007669"/>
    <property type="project" value="InterPro"/>
</dbReference>
<dbReference type="Pfam" id="PF00909">
    <property type="entry name" value="Ammonium_transp"/>
    <property type="match status" value="1"/>
</dbReference>
<proteinExistence type="inferred from homology"/>
<dbReference type="RefSeq" id="XP_011310154.1">
    <property type="nucleotide sequence ID" value="XM_011311852.1"/>
</dbReference>
<protein>
    <submittedName>
        <fullName evidence="10">Ammonium transporter Rh type A isoform X1</fullName>
    </submittedName>
    <submittedName>
        <fullName evidence="8">Rhbg-a_1 protein</fullName>
    </submittedName>
</protein>
<dbReference type="CTD" id="791729"/>
<evidence type="ECO:0000313" key="8">
    <source>
        <dbReference type="EMBL" id="JAG78508.1"/>
    </source>
</evidence>
<dbReference type="AlphaFoldDB" id="A0A0C9RNS6"/>
<dbReference type="OrthoDB" id="534912at2759"/>
<reference evidence="8" key="1">
    <citation type="submission" date="2015-01" db="EMBL/GenBank/DDBJ databases">
        <title>Transcriptome Assembly of Fopius arisanus.</title>
        <authorList>
            <person name="Geib S."/>
        </authorList>
    </citation>
    <scope>NUCLEOTIDE SEQUENCE</scope>
</reference>
<name>A0A0C9RNS6_9HYME</name>
<keyword evidence="3 6" id="KW-0812">Transmembrane</keyword>
<feature type="transmembrane region" description="Helical" evidence="6">
    <location>
        <begin position="123"/>
        <end position="145"/>
    </location>
</feature>
<feature type="transmembrane region" description="Helical" evidence="6">
    <location>
        <begin position="14"/>
        <end position="34"/>
    </location>
</feature>
<evidence type="ECO:0000313" key="9">
    <source>
        <dbReference type="Proteomes" id="UP000694866"/>
    </source>
</evidence>
<evidence type="ECO:0000256" key="6">
    <source>
        <dbReference type="SAM" id="Phobius"/>
    </source>
</evidence>
<evidence type="ECO:0000259" key="7">
    <source>
        <dbReference type="Pfam" id="PF00909"/>
    </source>
</evidence>
<feature type="transmembrane region" description="Helical" evidence="6">
    <location>
        <begin position="90"/>
        <end position="111"/>
    </location>
</feature>
<evidence type="ECO:0000256" key="4">
    <source>
        <dbReference type="ARBA" id="ARBA00022989"/>
    </source>
</evidence>
<dbReference type="Gene3D" id="1.10.3430.10">
    <property type="entry name" value="Ammonium transporter AmtB like domains"/>
    <property type="match status" value="1"/>
</dbReference>
<evidence type="ECO:0000256" key="3">
    <source>
        <dbReference type="ARBA" id="ARBA00022692"/>
    </source>
</evidence>
<feature type="transmembrane region" description="Helical" evidence="6">
    <location>
        <begin position="249"/>
        <end position="271"/>
    </location>
</feature>
<evidence type="ECO:0000256" key="1">
    <source>
        <dbReference type="ARBA" id="ARBA00004141"/>
    </source>
</evidence>
<dbReference type="GO" id="GO:0008519">
    <property type="term" value="F:ammonium channel activity"/>
    <property type="evidence" value="ECO:0007669"/>
    <property type="project" value="InterPro"/>
</dbReference>
<dbReference type="EMBL" id="GBYB01008741">
    <property type="protein sequence ID" value="JAG78508.1"/>
    <property type="molecule type" value="Transcribed_RNA"/>
</dbReference>
<dbReference type="SUPFAM" id="SSF111352">
    <property type="entry name" value="Ammonium transporter"/>
    <property type="match status" value="1"/>
</dbReference>
<feature type="transmembrane region" description="Helical" evidence="6">
    <location>
        <begin position="344"/>
        <end position="363"/>
    </location>
</feature>
<feature type="domain" description="Ammonium transporter AmtB-like" evidence="7">
    <location>
        <begin position="48"/>
        <end position="432"/>
    </location>
</feature>
<dbReference type="PRINTS" id="PR00342">
    <property type="entry name" value="RHESUSRHD"/>
</dbReference>
<dbReference type="GeneID" id="105270730"/>
<dbReference type="InterPro" id="IPR002229">
    <property type="entry name" value="RhesusRHD"/>
</dbReference>
<evidence type="ECO:0000256" key="2">
    <source>
        <dbReference type="ARBA" id="ARBA00011036"/>
    </source>
</evidence>
<sequence>MAQSRYEWVEKRQIFQLIAVEVIVMVLMGLFLSYGPDASGISPPPKQSPLVQGKTSRSYVYPMYQDVHVMIWIGFGFLMTFPKRYGQSALGLTFLVGAILIQVAIICEGVINITKSGKAPLSLMSLLNADVAVAAPLISMGALLGKTTYMQLIFMGIIELVVFTLNKYLGEEYLMAADAGGSMFVHVFGAYFGLAVSFAFGIKRRPKEHHLEGSSYHSDIFAMIGTVFLWLFWPSFNAAALQGNDQQRAIINTLLAIAASCVVSFAVSALVSEESKFNMVHVQNSTLAGGVAIGTASNMMCEPIGALLIGSSAGAISVLGYKYLTPMIQNRLRIHDTCGVHNLHGMPGVLAGVFGALMAGMATEVSYKESLYQVFPARAPSTGDESAELRVYSGIHAGHDRTAGQQAGYQLLALGITLGNAIVSGVITGMILRTDICGTVPEASKFDDALHFELEDDVEQDLPMKIPEGNSSRIVEQISMSHI</sequence>
<dbReference type="FunFam" id="1.10.3430.10:FF:000012">
    <property type="entry name" value="Rh type C glycoprotein"/>
    <property type="match status" value="1"/>
</dbReference>
<keyword evidence="5 6" id="KW-0472">Membrane</keyword>
<dbReference type="Proteomes" id="UP000694866">
    <property type="component" value="Unplaced"/>
</dbReference>
<comment type="subcellular location">
    <subcellularLocation>
        <location evidence="1">Membrane</location>
        <topology evidence="1">Multi-pass membrane protein</topology>
    </subcellularLocation>
</comment>
<organism evidence="8">
    <name type="scientific">Fopius arisanus</name>
    <dbReference type="NCBI Taxonomy" id="64838"/>
    <lineage>
        <taxon>Eukaryota</taxon>
        <taxon>Metazoa</taxon>
        <taxon>Ecdysozoa</taxon>
        <taxon>Arthropoda</taxon>
        <taxon>Hexapoda</taxon>
        <taxon>Insecta</taxon>
        <taxon>Pterygota</taxon>
        <taxon>Neoptera</taxon>
        <taxon>Endopterygota</taxon>
        <taxon>Hymenoptera</taxon>
        <taxon>Apocrita</taxon>
        <taxon>Ichneumonoidea</taxon>
        <taxon>Braconidae</taxon>
        <taxon>Opiinae</taxon>
        <taxon>Fopius</taxon>
    </lineage>
</organism>
<feature type="transmembrane region" description="Helical" evidence="6">
    <location>
        <begin position="214"/>
        <end position="233"/>
    </location>
</feature>
<accession>A0A9R1U6D6</accession>
<feature type="transmembrane region" description="Helical" evidence="6">
    <location>
        <begin position="304"/>
        <end position="324"/>
    </location>
</feature>
<feature type="transmembrane region" description="Helical" evidence="6">
    <location>
        <begin position="181"/>
        <end position="202"/>
    </location>
</feature>
<feature type="transmembrane region" description="Helical" evidence="6">
    <location>
        <begin position="152"/>
        <end position="169"/>
    </location>
</feature>
<keyword evidence="9" id="KW-1185">Reference proteome</keyword>
<dbReference type="PANTHER" id="PTHR11730:SF60">
    <property type="entry name" value="RH50, ISOFORM D"/>
    <property type="match status" value="1"/>
</dbReference>
<accession>A0A0C9RNS6</accession>
<comment type="similarity">
    <text evidence="2">Belongs to the ammonium transporter (TC 2.A.49) family. Rh subfamily.</text>
</comment>
<dbReference type="PANTHER" id="PTHR11730">
    <property type="entry name" value="AMMONIUM TRANSPORTER"/>
    <property type="match status" value="1"/>
</dbReference>
<feature type="transmembrane region" description="Helical" evidence="6">
    <location>
        <begin position="411"/>
        <end position="432"/>
    </location>
</feature>
<keyword evidence="4 6" id="KW-1133">Transmembrane helix</keyword>
<evidence type="ECO:0000313" key="10">
    <source>
        <dbReference type="RefSeq" id="XP_011310154.1"/>
    </source>
</evidence>
<dbReference type="GO" id="GO:0097272">
    <property type="term" value="P:ammonium homeostasis"/>
    <property type="evidence" value="ECO:0007669"/>
    <property type="project" value="TreeGrafter"/>
</dbReference>
<dbReference type="InterPro" id="IPR029020">
    <property type="entry name" value="Ammonium/urea_transptr"/>
</dbReference>
<evidence type="ECO:0000256" key="5">
    <source>
        <dbReference type="ARBA" id="ARBA00023136"/>
    </source>
</evidence>
<dbReference type="InterPro" id="IPR024041">
    <property type="entry name" value="NH4_transpt_AmtB-like_dom"/>
</dbReference>
<dbReference type="KEGG" id="fas:105270730"/>
<gene>
    <name evidence="8" type="primary">rhbg-a_1</name>
    <name evidence="10" type="synonym">Rh50</name>
    <name evidence="8" type="ORF">g.13097</name>
</gene>
<reference evidence="10" key="2">
    <citation type="submission" date="2025-04" db="UniProtKB">
        <authorList>
            <consortium name="RefSeq"/>
        </authorList>
    </citation>
    <scope>IDENTIFICATION</scope>
    <source>
        <strain evidence="10">USDA-PBARC FA_bdor</strain>
        <tissue evidence="10">Whole organism</tissue>
    </source>
</reference>